<feature type="domain" description="YlxR" evidence="2">
    <location>
        <begin position="22"/>
        <end position="91"/>
    </location>
</feature>
<reference evidence="3 4" key="1">
    <citation type="submission" date="2017-04" db="EMBL/GenBank/DDBJ databases">
        <title>The new phylogeny of genus Mycobacterium.</title>
        <authorList>
            <person name="Tortoli E."/>
            <person name="Trovato A."/>
            <person name="Cirillo D.M."/>
        </authorList>
    </citation>
    <scope>NUCLEOTIDE SEQUENCE [LARGE SCALE GENOMIC DNA]</scope>
    <source>
        <strain evidence="3 4">KCTC 19819</strain>
    </source>
</reference>
<organism evidence="3 4">
    <name type="scientific">Mycolicibacillus koreensis</name>
    <dbReference type="NCBI Taxonomy" id="1069220"/>
    <lineage>
        <taxon>Bacteria</taxon>
        <taxon>Bacillati</taxon>
        <taxon>Actinomycetota</taxon>
        <taxon>Actinomycetes</taxon>
        <taxon>Mycobacteriales</taxon>
        <taxon>Mycobacteriaceae</taxon>
        <taxon>Mycolicibacillus</taxon>
    </lineage>
</organism>
<keyword evidence="4" id="KW-1185">Reference proteome</keyword>
<accession>A0AA91SQQ2</accession>
<dbReference type="InterPro" id="IPR037465">
    <property type="entry name" value="YlxR"/>
</dbReference>
<dbReference type="PANTHER" id="PTHR34215">
    <property type="entry name" value="BLL0784 PROTEIN"/>
    <property type="match status" value="1"/>
</dbReference>
<dbReference type="CDD" id="cd00279">
    <property type="entry name" value="YlxR"/>
    <property type="match status" value="1"/>
</dbReference>
<evidence type="ECO:0000256" key="1">
    <source>
        <dbReference type="SAM" id="MobiDB-lite"/>
    </source>
</evidence>
<protein>
    <submittedName>
        <fullName evidence="3">DNA-binding protein</fullName>
    </submittedName>
</protein>
<sequence>MIQRRSPTSETQSHRSPHGPVRTCVGCRRRELAAELLRTVAVSRGNGSYAVTVDAAGNLPGRGAWLHPTRQCLDAAVRRRAFSRALRIAGSPDTAPVAEHLGVAEMSSSPEPLTTEQAMKNMSTP</sequence>
<comment type="caution">
    <text evidence="3">The sequence shown here is derived from an EMBL/GenBank/DDBJ whole genome shotgun (WGS) entry which is preliminary data.</text>
</comment>
<dbReference type="InterPro" id="IPR035931">
    <property type="entry name" value="YlxR-like_sf"/>
</dbReference>
<feature type="region of interest" description="Disordered" evidence="1">
    <location>
        <begin position="102"/>
        <end position="125"/>
    </location>
</feature>
<name>A0AA91SQQ2_9MYCO</name>
<evidence type="ECO:0000313" key="4">
    <source>
        <dbReference type="Proteomes" id="UP000193577"/>
    </source>
</evidence>
<proteinExistence type="predicted"/>
<feature type="compositionally biased region" description="Polar residues" evidence="1">
    <location>
        <begin position="106"/>
        <end position="125"/>
    </location>
</feature>
<feature type="compositionally biased region" description="Polar residues" evidence="1">
    <location>
        <begin position="1"/>
        <end position="11"/>
    </location>
</feature>
<dbReference type="EMBL" id="NCXO01000038">
    <property type="protein sequence ID" value="OSC32193.1"/>
    <property type="molecule type" value="Genomic_DNA"/>
</dbReference>
<dbReference type="InterPro" id="IPR007393">
    <property type="entry name" value="YlxR_dom"/>
</dbReference>
<feature type="region of interest" description="Disordered" evidence="1">
    <location>
        <begin position="1"/>
        <end position="22"/>
    </location>
</feature>
<dbReference type="AlphaFoldDB" id="A0AA91SQQ2"/>
<keyword evidence="3" id="KW-0238">DNA-binding</keyword>
<dbReference type="Proteomes" id="UP000193577">
    <property type="component" value="Unassembled WGS sequence"/>
</dbReference>
<dbReference type="RefSeq" id="WP_085304865.1">
    <property type="nucleotide sequence ID" value="NZ_AP022594.1"/>
</dbReference>
<dbReference type="PANTHER" id="PTHR34215:SF1">
    <property type="entry name" value="YLXR DOMAIN-CONTAINING PROTEIN"/>
    <property type="match status" value="1"/>
</dbReference>
<dbReference type="Pfam" id="PF04296">
    <property type="entry name" value="YlxR"/>
    <property type="match status" value="1"/>
</dbReference>
<evidence type="ECO:0000259" key="2">
    <source>
        <dbReference type="Pfam" id="PF04296"/>
    </source>
</evidence>
<dbReference type="GO" id="GO:0003677">
    <property type="term" value="F:DNA binding"/>
    <property type="evidence" value="ECO:0007669"/>
    <property type="project" value="UniProtKB-KW"/>
</dbReference>
<gene>
    <name evidence="3" type="ORF">B8W67_15410</name>
</gene>
<dbReference type="SUPFAM" id="SSF64376">
    <property type="entry name" value="YlxR-like"/>
    <property type="match status" value="1"/>
</dbReference>
<evidence type="ECO:0000313" key="3">
    <source>
        <dbReference type="EMBL" id="OSC32193.1"/>
    </source>
</evidence>
<dbReference type="Gene3D" id="3.30.1230.10">
    <property type="entry name" value="YlxR-like"/>
    <property type="match status" value="1"/>
</dbReference>